<dbReference type="RefSeq" id="WP_013819330.1">
    <property type="nucleotide sequence ID" value="NC_015572.1"/>
</dbReference>
<sequence length="150" mass="15975">MKLNKASSVFLFVSTIMSVNTAFGHSLTTKTLRQTFGASATDVWKVTCSGDALLGDSHHLAAQILDRSNDKNSLPLVIVKGNNAITTVDPVGGDSTMSPLVELNGGNGDYLMIVNYTKPITQLYNIEYHCESATGDHTPTTTPGSAIQDN</sequence>
<accession>F9ZZ69</accession>
<reference key="2">
    <citation type="submission" date="2011-05" db="EMBL/GenBank/DDBJ databases">
        <title>Complete genome sequence of the aerobic marine methanotroph Methylomonas methanica MC09.</title>
        <authorList>
            <person name="Boden R."/>
            <person name="Cunliffe M."/>
            <person name="Scanlan J."/>
            <person name="Moussard H."/>
            <person name="Kits K.D."/>
            <person name="Klotz M."/>
            <person name="Jetten M."/>
            <person name="Vuilleumier S."/>
            <person name="Han J."/>
            <person name="Peters L."/>
            <person name="Mikhailova N."/>
            <person name="Teshima H."/>
            <person name="Tapia R."/>
            <person name="Kyrpides N."/>
            <person name="Ivanova N."/>
            <person name="Pagani I."/>
            <person name="Cheng J.-F."/>
            <person name="Goodwin L."/>
            <person name="Han C."/>
            <person name="Hauser L."/>
            <person name="Land M."/>
            <person name="Lapidus A."/>
            <person name="Lucas S."/>
            <person name="Pitluck S."/>
            <person name="Woyke T."/>
            <person name="Stein L.Y."/>
            <person name="Murrell C."/>
        </authorList>
    </citation>
    <scope>NUCLEOTIDE SEQUENCE</scope>
    <source>
        <strain>MC09</strain>
    </source>
</reference>
<dbReference type="AlphaFoldDB" id="F9ZZ69"/>
<organism evidence="2 3">
    <name type="scientific">Methylomonas methanica (strain DSM 25384 / MC09)</name>
    <dbReference type="NCBI Taxonomy" id="857087"/>
    <lineage>
        <taxon>Bacteria</taxon>
        <taxon>Pseudomonadati</taxon>
        <taxon>Pseudomonadota</taxon>
        <taxon>Gammaproteobacteria</taxon>
        <taxon>Methylococcales</taxon>
        <taxon>Methylococcaceae</taxon>
        <taxon>Methylomonas</taxon>
    </lineage>
</organism>
<keyword evidence="1" id="KW-0732">Signal</keyword>
<feature type="signal peptide" evidence="1">
    <location>
        <begin position="1"/>
        <end position="22"/>
    </location>
</feature>
<dbReference type="Proteomes" id="UP000008888">
    <property type="component" value="Chromosome"/>
</dbReference>
<proteinExistence type="predicted"/>
<dbReference type="EMBL" id="CP002738">
    <property type="protein sequence ID" value="AEG01095.1"/>
    <property type="molecule type" value="Genomic_DNA"/>
</dbReference>
<reference evidence="3" key="3">
    <citation type="submission" date="2011-05" db="EMBL/GenBank/DDBJ databases">
        <title>Complete sequence of Methylomonas methanica MC09.</title>
        <authorList>
            <consortium name="US DOE Joint Genome Institute"/>
            <person name="Lucas S."/>
            <person name="Han J."/>
            <person name="Lapidus A."/>
            <person name="Cheng J.-F."/>
            <person name="Goodwin L."/>
            <person name="Pitluck S."/>
            <person name="Peters L."/>
            <person name="Mikhailova N."/>
            <person name="Teshima H."/>
            <person name="Han C."/>
            <person name="Tapia R."/>
            <person name="Land M."/>
            <person name="Hauser L."/>
            <person name="Kyrpides N."/>
            <person name="Ivanova N."/>
            <person name="Pagani I."/>
            <person name="Stein L."/>
            <person name="Woyke T."/>
        </authorList>
    </citation>
    <scope>NUCLEOTIDE SEQUENCE [LARGE SCALE GENOMIC DNA]</scope>
    <source>
        <strain evidence="3">MC09</strain>
    </source>
</reference>
<evidence type="ECO:0000256" key="1">
    <source>
        <dbReference type="SAM" id="SignalP"/>
    </source>
</evidence>
<name>F9ZZ69_METMM</name>
<dbReference type="STRING" id="857087.Metme_2710"/>
<gene>
    <name evidence="2" type="ordered locus">Metme_2710</name>
</gene>
<evidence type="ECO:0000313" key="2">
    <source>
        <dbReference type="EMBL" id="AEG01095.1"/>
    </source>
</evidence>
<dbReference type="eggNOG" id="ENOG5033KRU">
    <property type="taxonomic scope" value="Bacteria"/>
</dbReference>
<feature type="chain" id="PRO_5003392933" evidence="1">
    <location>
        <begin position="23"/>
        <end position="150"/>
    </location>
</feature>
<dbReference type="KEGG" id="mmt:Metme_2710"/>
<protein>
    <submittedName>
        <fullName evidence="2">Uncharacterized protein</fullName>
    </submittedName>
</protein>
<reference evidence="2 3" key="1">
    <citation type="journal article" date="2011" name="J. Bacteriol.">
        <title>Complete Genome Sequence of the Aerobic Marine Methanotroph Methylomonas methanica MC09.</title>
        <authorList>
            <person name="Boden R."/>
            <person name="Cunliffe M."/>
            <person name="Scanlan J."/>
            <person name="Moussard H."/>
            <person name="Kits K.D."/>
            <person name="Klotz M.G."/>
            <person name="Jetten M.S."/>
            <person name="Vuilleumier S."/>
            <person name="Han J."/>
            <person name="Peters L."/>
            <person name="Mikhailova N."/>
            <person name="Teshima H."/>
            <person name="Tapia R."/>
            <person name="Kyrpides N."/>
            <person name="Ivanova N."/>
            <person name="Pagani I."/>
            <person name="Cheng J.F."/>
            <person name="Goodwin L."/>
            <person name="Han C."/>
            <person name="Hauser L."/>
            <person name="Land M.L."/>
            <person name="Lapidus A."/>
            <person name="Lucas S."/>
            <person name="Pitluck S."/>
            <person name="Woyke T."/>
            <person name="Stein L."/>
            <person name="Murrell J.C."/>
        </authorList>
    </citation>
    <scope>NUCLEOTIDE SEQUENCE [LARGE SCALE GENOMIC DNA]</scope>
    <source>
        <strain evidence="2 3">MC09</strain>
    </source>
</reference>
<keyword evidence="3" id="KW-1185">Reference proteome</keyword>
<dbReference type="HOGENOM" id="CLU_1738361_0_0_6"/>
<dbReference type="OrthoDB" id="5567886at2"/>
<evidence type="ECO:0000313" key="3">
    <source>
        <dbReference type="Proteomes" id="UP000008888"/>
    </source>
</evidence>